<sequence length="241" mass="27274">MGRGRIVVYGCAIHQDLLAKSKYLHGRNNGETLDHLLLHCEVASAIWKILLKEAGLQQTEFKGFPFSLIILNWMGVIALETLPDNIDARLTLASLLVEESKDDEAISLLSPPINLDVTDQHSHKSKPWWLNGRVKLKIGHIYRAKGMLEDFVDAIFPLVRGYHLSSKSSFLLTVKAKVKKLFLCQPIINFSAESFQEWSEKCSLDFKFPRNLIDEELLEFSELISSLAGLRIWGGVQDRSV</sequence>
<keyword evidence="2" id="KW-1185">Reference proteome</keyword>
<proteinExistence type="predicted"/>
<protein>
    <submittedName>
        <fullName evidence="1">Uncharacterized protein</fullName>
    </submittedName>
</protein>
<dbReference type="AlphaFoldDB" id="A0AA88DAP9"/>
<evidence type="ECO:0000313" key="1">
    <source>
        <dbReference type="EMBL" id="GMN48222.1"/>
    </source>
</evidence>
<reference evidence="1" key="1">
    <citation type="submission" date="2023-07" db="EMBL/GenBank/DDBJ databases">
        <title>draft genome sequence of fig (Ficus carica).</title>
        <authorList>
            <person name="Takahashi T."/>
            <person name="Nishimura K."/>
        </authorList>
    </citation>
    <scope>NUCLEOTIDE SEQUENCE</scope>
</reference>
<dbReference type="GO" id="GO:0000127">
    <property type="term" value="C:transcription factor TFIIIC complex"/>
    <property type="evidence" value="ECO:0007669"/>
    <property type="project" value="TreeGrafter"/>
</dbReference>
<dbReference type="GO" id="GO:0006383">
    <property type="term" value="P:transcription by RNA polymerase III"/>
    <property type="evidence" value="ECO:0007669"/>
    <property type="project" value="InterPro"/>
</dbReference>
<accession>A0AA88DAP9</accession>
<dbReference type="EMBL" id="BTGU01000027">
    <property type="protein sequence ID" value="GMN48222.1"/>
    <property type="molecule type" value="Genomic_DNA"/>
</dbReference>
<dbReference type="InterPro" id="IPR039340">
    <property type="entry name" value="Tfc4/TFIIIC-102/Sfc4"/>
</dbReference>
<gene>
    <name evidence="1" type="ORF">TIFTF001_017391</name>
</gene>
<name>A0AA88DAP9_FICCA</name>
<comment type="caution">
    <text evidence="1">The sequence shown here is derived from an EMBL/GenBank/DDBJ whole genome shotgun (WGS) entry which is preliminary data.</text>
</comment>
<dbReference type="PANTHER" id="PTHR23082:SF0">
    <property type="entry name" value="GENERAL TRANSCRIPTION FACTOR 3C POLYPEPTIDE 3"/>
    <property type="match status" value="1"/>
</dbReference>
<dbReference type="PANTHER" id="PTHR23082">
    <property type="entry name" value="TRANSCRIPTION INITIATION FACTOR IIIC TFIIIC , POLYPEPTIDE 3-RELATED"/>
    <property type="match status" value="1"/>
</dbReference>
<dbReference type="Proteomes" id="UP001187192">
    <property type="component" value="Unassembled WGS sequence"/>
</dbReference>
<organism evidence="1 2">
    <name type="scientific">Ficus carica</name>
    <name type="common">Common fig</name>
    <dbReference type="NCBI Taxonomy" id="3494"/>
    <lineage>
        <taxon>Eukaryota</taxon>
        <taxon>Viridiplantae</taxon>
        <taxon>Streptophyta</taxon>
        <taxon>Embryophyta</taxon>
        <taxon>Tracheophyta</taxon>
        <taxon>Spermatophyta</taxon>
        <taxon>Magnoliopsida</taxon>
        <taxon>eudicotyledons</taxon>
        <taxon>Gunneridae</taxon>
        <taxon>Pentapetalae</taxon>
        <taxon>rosids</taxon>
        <taxon>fabids</taxon>
        <taxon>Rosales</taxon>
        <taxon>Moraceae</taxon>
        <taxon>Ficeae</taxon>
        <taxon>Ficus</taxon>
    </lineage>
</organism>
<evidence type="ECO:0000313" key="2">
    <source>
        <dbReference type="Proteomes" id="UP001187192"/>
    </source>
</evidence>